<accession>A0A444V490</accession>
<dbReference type="Gene3D" id="2.170.270.10">
    <property type="entry name" value="SET domain"/>
    <property type="match status" value="1"/>
</dbReference>
<protein>
    <submittedName>
        <fullName evidence="1">PR domain zinc finger protein 1</fullName>
    </submittedName>
</protein>
<dbReference type="Proteomes" id="UP000289886">
    <property type="component" value="Unassembled WGS sequence"/>
</dbReference>
<evidence type="ECO:0000313" key="1">
    <source>
        <dbReference type="EMBL" id="RXM95234.1"/>
    </source>
</evidence>
<organism evidence="1 2">
    <name type="scientific">Acipenser ruthenus</name>
    <name type="common">Sterlet sturgeon</name>
    <dbReference type="NCBI Taxonomy" id="7906"/>
    <lineage>
        <taxon>Eukaryota</taxon>
        <taxon>Metazoa</taxon>
        <taxon>Chordata</taxon>
        <taxon>Craniata</taxon>
        <taxon>Vertebrata</taxon>
        <taxon>Euteleostomi</taxon>
        <taxon>Actinopterygii</taxon>
        <taxon>Chondrostei</taxon>
        <taxon>Acipenseriformes</taxon>
        <taxon>Acipenseridae</taxon>
        <taxon>Acipenser</taxon>
    </lineage>
</organism>
<proteinExistence type="predicted"/>
<evidence type="ECO:0000313" key="2">
    <source>
        <dbReference type="Proteomes" id="UP000289886"/>
    </source>
</evidence>
<dbReference type="AlphaFoldDB" id="A0A444V490"/>
<sequence length="127" mass="13748">MRMKGGIADISEWREAEFAQNCTYIVNDQPCDLLKSDSAPRAMTSIPRNLSFKHNQAGEHVYYFASLLTESAFPFNLTAAAADVPGHSGAGRCDHSYWNCVSHVAAAGGNEQTLLGIHISLSACSAW</sequence>
<reference evidence="1 2" key="1">
    <citation type="submission" date="2019-01" db="EMBL/GenBank/DDBJ databases">
        <title>Draft Genome and Complete Hox-Cluster Characterization of the Sterlet Sturgeon (Acipenser ruthenus).</title>
        <authorList>
            <person name="Wei Q."/>
        </authorList>
    </citation>
    <scope>NUCLEOTIDE SEQUENCE [LARGE SCALE GENOMIC DNA]</scope>
    <source>
        <strain evidence="1">WHYD16114868_AA</strain>
        <tissue evidence="1">Blood</tissue>
    </source>
</reference>
<comment type="caution">
    <text evidence="1">The sequence shown here is derived from an EMBL/GenBank/DDBJ whole genome shotgun (WGS) entry which is preliminary data.</text>
</comment>
<dbReference type="EMBL" id="SCEB01002547">
    <property type="protein sequence ID" value="RXM95234.1"/>
    <property type="molecule type" value="Genomic_DNA"/>
</dbReference>
<gene>
    <name evidence="1" type="ORF">EOD39_17106</name>
</gene>
<name>A0A444V490_ACIRT</name>
<dbReference type="InterPro" id="IPR046341">
    <property type="entry name" value="SET_dom_sf"/>
</dbReference>
<keyword evidence="2" id="KW-1185">Reference proteome</keyword>